<reference evidence="2 3" key="1">
    <citation type="submission" date="2019-12" db="EMBL/GenBank/DDBJ databases">
        <title>Complete genome sequence of Algicella marina strain 9Alg 56(T) isolated from the red alga Tichocarpus crinitus.</title>
        <authorList>
            <person name="Kim S.-G."/>
            <person name="Nedashkovskaya O.I."/>
        </authorList>
    </citation>
    <scope>NUCLEOTIDE SEQUENCE [LARGE SCALE GENOMIC DNA]</scope>
    <source>
        <strain evidence="2 3">9Alg 56</strain>
    </source>
</reference>
<protein>
    <submittedName>
        <fullName evidence="2">NAD-dependent epimerase/dehydratase family protein</fullName>
    </submittedName>
</protein>
<dbReference type="Gene3D" id="3.40.50.720">
    <property type="entry name" value="NAD(P)-binding Rossmann-like Domain"/>
    <property type="match status" value="1"/>
</dbReference>
<dbReference type="PANTHER" id="PTHR48079">
    <property type="entry name" value="PROTEIN YEEZ"/>
    <property type="match status" value="1"/>
</dbReference>
<dbReference type="AlphaFoldDB" id="A0A6P1T241"/>
<dbReference type="InterPro" id="IPR036291">
    <property type="entry name" value="NAD(P)-bd_dom_sf"/>
</dbReference>
<dbReference type="GO" id="GO:0004029">
    <property type="term" value="F:aldehyde dehydrogenase (NAD+) activity"/>
    <property type="evidence" value="ECO:0007669"/>
    <property type="project" value="TreeGrafter"/>
</dbReference>
<dbReference type="PANTHER" id="PTHR48079:SF6">
    <property type="entry name" value="NAD(P)-BINDING DOMAIN-CONTAINING PROTEIN-RELATED"/>
    <property type="match status" value="1"/>
</dbReference>
<dbReference type="KEGG" id="amaq:GO499_11705"/>
<dbReference type="Pfam" id="PF01370">
    <property type="entry name" value="Epimerase"/>
    <property type="match status" value="1"/>
</dbReference>
<evidence type="ECO:0000259" key="1">
    <source>
        <dbReference type="Pfam" id="PF01370"/>
    </source>
</evidence>
<dbReference type="InterPro" id="IPR001509">
    <property type="entry name" value="Epimerase_deHydtase"/>
</dbReference>
<organism evidence="2 3">
    <name type="scientific">Algicella marina</name>
    <dbReference type="NCBI Taxonomy" id="2683284"/>
    <lineage>
        <taxon>Bacteria</taxon>
        <taxon>Pseudomonadati</taxon>
        <taxon>Pseudomonadota</taxon>
        <taxon>Alphaproteobacteria</taxon>
        <taxon>Rhodobacterales</taxon>
        <taxon>Paracoccaceae</taxon>
        <taxon>Algicella</taxon>
    </lineage>
</organism>
<feature type="domain" description="NAD-dependent epimerase/dehydratase" evidence="1">
    <location>
        <begin position="4"/>
        <end position="213"/>
    </location>
</feature>
<dbReference type="Proteomes" id="UP000464495">
    <property type="component" value="Chromosome"/>
</dbReference>
<sequence>MKLAVTGGTGIAGRFIVAEALAAGDDVTILSRTPALGLRHIPYSLTGPAPDLSGFDAIVHAAFQHIPGRYRGGEGDDPAGFRAANLAGTLRLIEAAEAARLSRFVFLSSRAVYGPKVPGETLTEATPTAPNTLYGEVKKAAEDALTASSLPTVSLRATGIYGTGPANKWSELFAAFAGGKEITPRIGSEVHGADLAAAVRLALTTLPAGTYNVSDILLDRHDLLKMWSETTGTNGTLPPPAPSGFNEMDTTRLRAAGWQPGGQQRLLDTLKEIAGIRPDHE</sequence>
<dbReference type="CDD" id="cd08946">
    <property type="entry name" value="SDR_e"/>
    <property type="match status" value="1"/>
</dbReference>
<keyword evidence="3" id="KW-1185">Reference proteome</keyword>
<name>A0A6P1T241_9RHOB</name>
<dbReference type="EMBL" id="CP046620">
    <property type="protein sequence ID" value="QHQ35791.1"/>
    <property type="molecule type" value="Genomic_DNA"/>
</dbReference>
<accession>A0A6P1T241</accession>
<dbReference type="RefSeq" id="WP_161862350.1">
    <property type="nucleotide sequence ID" value="NZ_CP046620.1"/>
</dbReference>
<evidence type="ECO:0000313" key="2">
    <source>
        <dbReference type="EMBL" id="QHQ35791.1"/>
    </source>
</evidence>
<dbReference type="SUPFAM" id="SSF51735">
    <property type="entry name" value="NAD(P)-binding Rossmann-fold domains"/>
    <property type="match status" value="1"/>
</dbReference>
<dbReference type="InterPro" id="IPR051783">
    <property type="entry name" value="NAD(P)-dependent_oxidoreduct"/>
</dbReference>
<gene>
    <name evidence="2" type="ORF">GO499_11705</name>
</gene>
<evidence type="ECO:0000313" key="3">
    <source>
        <dbReference type="Proteomes" id="UP000464495"/>
    </source>
</evidence>
<dbReference type="GO" id="GO:0005737">
    <property type="term" value="C:cytoplasm"/>
    <property type="evidence" value="ECO:0007669"/>
    <property type="project" value="TreeGrafter"/>
</dbReference>
<proteinExistence type="predicted"/>